<dbReference type="PRINTS" id="PR00081">
    <property type="entry name" value="GDHRDH"/>
</dbReference>
<gene>
    <name evidence="4" type="ORF">A3C17_03370</name>
</gene>
<reference evidence="4 5" key="1">
    <citation type="journal article" date="2016" name="Nat. Commun.">
        <title>Thousands of microbial genomes shed light on interconnected biogeochemical processes in an aquifer system.</title>
        <authorList>
            <person name="Anantharaman K."/>
            <person name="Brown C.T."/>
            <person name="Hug L.A."/>
            <person name="Sharon I."/>
            <person name="Castelle C.J."/>
            <person name="Probst A.J."/>
            <person name="Thomas B.C."/>
            <person name="Singh A."/>
            <person name="Wilkins M.J."/>
            <person name="Karaoz U."/>
            <person name="Brodie E.L."/>
            <person name="Williams K.H."/>
            <person name="Hubbard S.S."/>
            <person name="Banfield J.F."/>
        </authorList>
    </citation>
    <scope>NUCLEOTIDE SEQUENCE [LARGE SCALE GENOMIC DNA]</scope>
</reference>
<dbReference type="PANTHER" id="PTHR43477">
    <property type="entry name" value="DIHYDROANTICAPSIN 7-DEHYDROGENASE"/>
    <property type="match status" value="1"/>
</dbReference>
<dbReference type="InterPro" id="IPR002347">
    <property type="entry name" value="SDR_fam"/>
</dbReference>
<dbReference type="InterPro" id="IPR051122">
    <property type="entry name" value="SDR_DHRS6-like"/>
</dbReference>
<organism evidence="4 5">
    <name type="scientific">Candidatus Uhrbacteria bacterium RIFCSPHIGHO2_02_FULL_53_13</name>
    <dbReference type="NCBI Taxonomy" id="1802389"/>
    <lineage>
        <taxon>Bacteria</taxon>
        <taxon>Candidatus Uhriibacteriota</taxon>
    </lineage>
</organism>
<sequence>MLDNAILTNVFSNRTALVTGASKGIGRAVVMSLASQGAHVLFTYRTNDNSVVTLKEWARTKHVQVTGVLCDHTDAFSDADLRAAIVDVGRLDILVNNVGDVVKRATFEESDDHLWRAAVEINLMAPVHITRLCLPWLARSDRAAIVNVSSIAGCHGGSGDSLHYASAKGALNIFTKGLAKELALKGIRVNGVAPSAIDTDFQTRHSSPERVARVVAGTPMGRMGTAQEVADVVVFLASDGASYISGETILIAGGR</sequence>
<evidence type="ECO:0000256" key="2">
    <source>
        <dbReference type="ARBA" id="ARBA00023002"/>
    </source>
</evidence>
<dbReference type="CDD" id="cd05233">
    <property type="entry name" value="SDR_c"/>
    <property type="match status" value="1"/>
</dbReference>
<keyword evidence="2" id="KW-0560">Oxidoreductase</keyword>
<evidence type="ECO:0000259" key="3">
    <source>
        <dbReference type="SMART" id="SM00822"/>
    </source>
</evidence>
<dbReference type="PROSITE" id="PS00061">
    <property type="entry name" value="ADH_SHORT"/>
    <property type="match status" value="1"/>
</dbReference>
<feature type="domain" description="Ketoreductase" evidence="3">
    <location>
        <begin position="14"/>
        <end position="200"/>
    </location>
</feature>
<comment type="similarity">
    <text evidence="1">Belongs to the short-chain dehydrogenases/reductases (SDR) family.</text>
</comment>
<dbReference type="FunFam" id="3.40.50.720:FF:000084">
    <property type="entry name" value="Short-chain dehydrogenase reductase"/>
    <property type="match status" value="1"/>
</dbReference>
<dbReference type="GO" id="GO:0016491">
    <property type="term" value="F:oxidoreductase activity"/>
    <property type="evidence" value="ECO:0007669"/>
    <property type="project" value="UniProtKB-KW"/>
</dbReference>
<dbReference type="PRINTS" id="PR00080">
    <property type="entry name" value="SDRFAMILY"/>
</dbReference>
<dbReference type="STRING" id="1802389.A3C17_03370"/>
<dbReference type="PANTHER" id="PTHR43477:SF1">
    <property type="entry name" value="DIHYDROANTICAPSIN 7-DEHYDROGENASE"/>
    <property type="match status" value="1"/>
</dbReference>
<dbReference type="Proteomes" id="UP000177097">
    <property type="component" value="Unassembled WGS sequence"/>
</dbReference>
<protein>
    <recommendedName>
        <fullName evidence="3">Ketoreductase domain-containing protein</fullName>
    </recommendedName>
</protein>
<dbReference type="SMART" id="SM00822">
    <property type="entry name" value="PKS_KR"/>
    <property type="match status" value="1"/>
</dbReference>
<dbReference type="Gene3D" id="3.40.50.720">
    <property type="entry name" value="NAD(P)-binding Rossmann-like Domain"/>
    <property type="match status" value="1"/>
</dbReference>
<evidence type="ECO:0000313" key="5">
    <source>
        <dbReference type="Proteomes" id="UP000177097"/>
    </source>
</evidence>
<evidence type="ECO:0000313" key="4">
    <source>
        <dbReference type="EMBL" id="OGL70613.1"/>
    </source>
</evidence>
<name>A0A1F7TX70_9BACT</name>
<accession>A0A1F7TX70</accession>
<dbReference type="SUPFAM" id="SSF51735">
    <property type="entry name" value="NAD(P)-binding Rossmann-fold domains"/>
    <property type="match status" value="1"/>
</dbReference>
<dbReference type="AlphaFoldDB" id="A0A1F7TX70"/>
<dbReference type="InterPro" id="IPR036291">
    <property type="entry name" value="NAD(P)-bd_dom_sf"/>
</dbReference>
<dbReference type="EMBL" id="MGDX01000028">
    <property type="protein sequence ID" value="OGL70613.1"/>
    <property type="molecule type" value="Genomic_DNA"/>
</dbReference>
<dbReference type="InterPro" id="IPR057326">
    <property type="entry name" value="KR_dom"/>
</dbReference>
<proteinExistence type="inferred from homology"/>
<evidence type="ECO:0000256" key="1">
    <source>
        <dbReference type="ARBA" id="ARBA00006484"/>
    </source>
</evidence>
<dbReference type="InterPro" id="IPR020904">
    <property type="entry name" value="Sc_DH/Rdtase_CS"/>
</dbReference>
<comment type="caution">
    <text evidence="4">The sequence shown here is derived from an EMBL/GenBank/DDBJ whole genome shotgun (WGS) entry which is preliminary data.</text>
</comment>
<dbReference type="Pfam" id="PF13561">
    <property type="entry name" value="adh_short_C2"/>
    <property type="match status" value="1"/>
</dbReference>